<proteinExistence type="predicted"/>
<organism evidence="1 2">
    <name type="scientific">Phlebotomus papatasi</name>
    <name type="common">Sandfly</name>
    <dbReference type="NCBI Taxonomy" id="29031"/>
    <lineage>
        <taxon>Eukaryota</taxon>
        <taxon>Metazoa</taxon>
        <taxon>Ecdysozoa</taxon>
        <taxon>Arthropoda</taxon>
        <taxon>Hexapoda</taxon>
        <taxon>Insecta</taxon>
        <taxon>Pterygota</taxon>
        <taxon>Neoptera</taxon>
        <taxon>Endopterygota</taxon>
        <taxon>Diptera</taxon>
        <taxon>Nematocera</taxon>
        <taxon>Psychodoidea</taxon>
        <taxon>Psychodidae</taxon>
        <taxon>Phlebotomus</taxon>
        <taxon>Phlebotomus</taxon>
    </lineage>
</organism>
<accession>A0A1B0DC48</accession>
<protein>
    <submittedName>
        <fullName evidence="1">Uncharacterized protein</fullName>
    </submittedName>
</protein>
<keyword evidence="2" id="KW-1185">Reference proteome</keyword>
<name>A0A1B0DC48_PHLPP</name>
<dbReference type="EnsemblMetazoa" id="PPAI005387-RA">
    <property type="protein sequence ID" value="PPAI005387-PA"/>
    <property type="gene ID" value="PPAI005387"/>
</dbReference>
<evidence type="ECO:0000313" key="2">
    <source>
        <dbReference type="Proteomes" id="UP000092462"/>
    </source>
</evidence>
<dbReference type="VEuPathDB" id="VectorBase:PPAI005387"/>
<dbReference type="AlphaFoldDB" id="A0A1B0DC48"/>
<evidence type="ECO:0000313" key="1">
    <source>
        <dbReference type="EnsemblMetazoa" id="PPAI005387-PA"/>
    </source>
</evidence>
<reference evidence="1" key="1">
    <citation type="submission" date="2022-08" db="UniProtKB">
        <authorList>
            <consortium name="EnsemblMetazoa"/>
        </authorList>
    </citation>
    <scope>IDENTIFICATION</scope>
    <source>
        <strain evidence="1">Israel</strain>
    </source>
</reference>
<sequence>MKLIFAFFCIFFLAQNAVLGKDLPRDDNSQWACVEEIFRELEVDLDRLGDMAGDFVNTVSRLLDQRQRCFDILGDPPTAAQQRLHEACMVAWRATVLYEVVRMRNIAQGSDVQDIFDQLQQDIFECLDADDDEIINPSVKNNLKEIIDKYQLV</sequence>
<dbReference type="EMBL" id="AJVK01005020">
    <property type="status" value="NOT_ANNOTATED_CDS"/>
    <property type="molecule type" value="Genomic_DNA"/>
</dbReference>
<dbReference type="Proteomes" id="UP000092462">
    <property type="component" value="Unassembled WGS sequence"/>
</dbReference>